<dbReference type="SUPFAM" id="SSF69322">
    <property type="entry name" value="Tricorn protease domain 2"/>
    <property type="match status" value="1"/>
</dbReference>
<dbReference type="eggNOG" id="ENOG502R49P">
    <property type="taxonomic scope" value="Eukaryota"/>
</dbReference>
<evidence type="ECO:0000313" key="2">
    <source>
        <dbReference type="EnsemblPlants" id="OGLUM07G07810.1"/>
    </source>
</evidence>
<reference evidence="2" key="2">
    <citation type="submission" date="2018-05" db="EMBL/GenBank/DDBJ databases">
        <title>OgluRS3 (Oryza glumaepatula Reference Sequence Version 3).</title>
        <authorList>
            <person name="Zhang J."/>
            <person name="Kudrna D."/>
            <person name="Lee S."/>
            <person name="Talag J."/>
            <person name="Welchert J."/>
            <person name="Wing R.A."/>
        </authorList>
    </citation>
    <scope>NUCLEOTIDE SEQUENCE [LARGE SCALE GENOMIC DNA]</scope>
</reference>
<dbReference type="InterPro" id="IPR036047">
    <property type="entry name" value="F-box-like_dom_sf"/>
</dbReference>
<dbReference type="AlphaFoldDB" id="A0A0E0AHL0"/>
<name>A0A0E0AHL0_9ORYZ</name>
<dbReference type="InterPro" id="IPR001810">
    <property type="entry name" value="F-box_dom"/>
</dbReference>
<sequence length="385" mass="41980">MAPPSRANGGDYPVVAVSNDGVLMVDLLHEVLLCLPARPLCRLHAVCRPWRALLSGDPVFAAAHAARHPAPHLAVAVRGRLNSYGRELVDVYVVDASSGDIVKRACAGRCDRPAEVSTHGGVALLVDNNQLLRVLDPVSGAVPVVPDYKISHPTKYLVTLARIASTGEYKVMHITKDGELKHGEQQACSVLTLAGDSVNGGRLALWRELRGTLVVAHDDHRAGVLDLWFLLAGDGDGGKVGPQHWSKLYKVTMPYHALGLPWPWDAESAEPAVVLVDDGRVVFWVWANGSSEHGRGVIRVYDPATGGQTDVAAMVGAVHVGVYTGSLLLPLLKKWELRDGVFISRADYLWFLTLKCNLGWDNTQKANFSQCKLLRWQSRIFYFSP</sequence>
<dbReference type="PANTHER" id="PTHR31672">
    <property type="entry name" value="BNACNNG10540D PROTEIN"/>
    <property type="match status" value="1"/>
</dbReference>
<dbReference type="HOGENOM" id="CLU_033501_1_0_1"/>
<dbReference type="STRING" id="40148.A0A0E0AHL0"/>
<dbReference type="Proteomes" id="UP000026961">
    <property type="component" value="Chromosome 7"/>
</dbReference>
<dbReference type="SUPFAM" id="SSF81383">
    <property type="entry name" value="F-box domain"/>
    <property type="match status" value="1"/>
</dbReference>
<accession>A0A0E0AHL0</accession>
<dbReference type="Pfam" id="PF00646">
    <property type="entry name" value="F-box"/>
    <property type="match status" value="1"/>
</dbReference>
<feature type="domain" description="F-box" evidence="1">
    <location>
        <begin position="26"/>
        <end position="57"/>
    </location>
</feature>
<proteinExistence type="predicted"/>
<evidence type="ECO:0000313" key="3">
    <source>
        <dbReference type="Proteomes" id="UP000026961"/>
    </source>
</evidence>
<evidence type="ECO:0000259" key="1">
    <source>
        <dbReference type="Pfam" id="PF00646"/>
    </source>
</evidence>
<reference evidence="2" key="1">
    <citation type="submission" date="2015-04" db="UniProtKB">
        <authorList>
            <consortium name="EnsemblPlants"/>
        </authorList>
    </citation>
    <scope>IDENTIFICATION</scope>
</reference>
<organism evidence="2">
    <name type="scientific">Oryza glumipatula</name>
    <dbReference type="NCBI Taxonomy" id="40148"/>
    <lineage>
        <taxon>Eukaryota</taxon>
        <taxon>Viridiplantae</taxon>
        <taxon>Streptophyta</taxon>
        <taxon>Embryophyta</taxon>
        <taxon>Tracheophyta</taxon>
        <taxon>Spermatophyta</taxon>
        <taxon>Magnoliopsida</taxon>
        <taxon>Liliopsida</taxon>
        <taxon>Poales</taxon>
        <taxon>Poaceae</taxon>
        <taxon>BOP clade</taxon>
        <taxon>Oryzoideae</taxon>
        <taxon>Oryzeae</taxon>
        <taxon>Oryzinae</taxon>
        <taxon>Oryza</taxon>
    </lineage>
</organism>
<dbReference type="InterPro" id="IPR050796">
    <property type="entry name" value="SCF_F-box_component"/>
</dbReference>
<keyword evidence="3" id="KW-1185">Reference proteome</keyword>
<dbReference type="Gene3D" id="1.20.1280.50">
    <property type="match status" value="1"/>
</dbReference>
<dbReference type="Gramene" id="OGLUM07G07810.1">
    <property type="protein sequence ID" value="OGLUM07G07810.1"/>
    <property type="gene ID" value="OGLUM07G07810"/>
</dbReference>
<dbReference type="EnsemblPlants" id="OGLUM07G07810.1">
    <property type="protein sequence ID" value="OGLUM07G07810.1"/>
    <property type="gene ID" value="OGLUM07G07810"/>
</dbReference>
<protein>
    <recommendedName>
        <fullName evidence="1">F-box domain-containing protein</fullName>
    </recommendedName>
</protein>